<dbReference type="Proteomes" id="UP000828390">
    <property type="component" value="Unassembled WGS sequence"/>
</dbReference>
<feature type="domain" description="TIR" evidence="1">
    <location>
        <begin position="13"/>
        <end position="73"/>
    </location>
</feature>
<evidence type="ECO:0000259" key="1">
    <source>
        <dbReference type="PROSITE" id="PS50104"/>
    </source>
</evidence>
<gene>
    <name evidence="2" type="ORF">DPMN_043860</name>
</gene>
<proteinExistence type="predicted"/>
<dbReference type="Gene3D" id="3.40.50.10140">
    <property type="entry name" value="Toll/interleukin-1 receptor homology (TIR) domain"/>
    <property type="match status" value="1"/>
</dbReference>
<dbReference type="PROSITE" id="PS50104">
    <property type="entry name" value="TIR"/>
    <property type="match status" value="1"/>
</dbReference>
<evidence type="ECO:0000313" key="3">
    <source>
        <dbReference type="Proteomes" id="UP000828390"/>
    </source>
</evidence>
<accession>A0A9D4D361</accession>
<reference evidence="2" key="1">
    <citation type="journal article" date="2019" name="bioRxiv">
        <title>The Genome of the Zebra Mussel, Dreissena polymorpha: A Resource for Invasive Species Research.</title>
        <authorList>
            <person name="McCartney M.A."/>
            <person name="Auch B."/>
            <person name="Kono T."/>
            <person name="Mallez S."/>
            <person name="Zhang Y."/>
            <person name="Obille A."/>
            <person name="Becker A."/>
            <person name="Abrahante J.E."/>
            <person name="Garbe J."/>
            <person name="Badalamenti J.P."/>
            <person name="Herman A."/>
            <person name="Mangelson H."/>
            <person name="Liachko I."/>
            <person name="Sullivan S."/>
            <person name="Sone E.D."/>
            <person name="Koren S."/>
            <person name="Silverstein K.A.T."/>
            <person name="Beckman K.B."/>
            <person name="Gohl D.M."/>
        </authorList>
    </citation>
    <scope>NUCLEOTIDE SEQUENCE</scope>
    <source>
        <strain evidence="2">Duluth1</strain>
        <tissue evidence="2">Whole animal</tissue>
    </source>
</reference>
<dbReference type="EMBL" id="JAIWYP010000011">
    <property type="protein sequence ID" value="KAH3737277.1"/>
    <property type="molecule type" value="Genomic_DNA"/>
</dbReference>
<dbReference type="InterPro" id="IPR000157">
    <property type="entry name" value="TIR_dom"/>
</dbReference>
<dbReference type="GO" id="GO:0007165">
    <property type="term" value="P:signal transduction"/>
    <property type="evidence" value="ECO:0007669"/>
    <property type="project" value="InterPro"/>
</dbReference>
<reference evidence="2" key="2">
    <citation type="submission" date="2020-11" db="EMBL/GenBank/DDBJ databases">
        <authorList>
            <person name="McCartney M.A."/>
            <person name="Auch B."/>
            <person name="Kono T."/>
            <person name="Mallez S."/>
            <person name="Becker A."/>
            <person name="Gohl D.M."/>
            <person name="Silverstein K.A.T."/>
            <person name="Koren S."/>
            <person name="Bechman K.B."/>
            <person name="Herman A."/>
            <person name="Abrahante J.E."/>
            <person name="Garbe J."/>
        </authorList>
    </citation>
    <scope>NUCLEOTIDE SEQUENCE</scope>
    <source>
        <strain evidence="2">Duluth1</strain>
        <tissue evidence="2">Whole animal</tissue>
    </source>
</reference>
<dbReference type="AlphaFoldDB" id="A0A9D4D361"/>
<dbReference type="InterPro" id="IPR035897">
    <property type="entry name" value="Toll_tir_struct_dom_sf"/>
</dbReference>
<keyword evidence="3" id="KW-1185">Reference proteome</keyword>
<sequence>MFLNNEANYSIQYQYDAFVCYNQDDPEDRRYVQHLIEELEGRRGLRLYVPGRDDLFADSEHISNADQIERRYF</sequence>
<dbReference type="SUPFAM" id="SSF52200">
    <property type="entry name" value="Toll/Interleukin receptor TIR domain"/>
    <property type="match status" value="1"/>
</dbReference>
<name>A0A9D4D361_DREPO</name>
<comment type="caution">
    <text evidence="2">The sequence shown here is derived from an EMBL/GenBank/DDBJ whole genome shotgun (WGS) entry which is preliminary data.</text>
</comment>
<evidence type="ECO:0000313" key="2">
    <source>
        <dbReference type="EMBL" id="KAH3737277.1"/>
    </source>
</evidence>
<protein>
    <recommendedName>
        <fullName evidence="1">TIR domain-containing protein</fullName>
    </recommendedName>
</protein>
<organism evidence="2 3">
    <name type="scientific">Dreissena polymorpha</name>
    <name type="common">Zebra mussel</name>
    <name type="synonym">Mytilus polymorpha</name>
    <dbReference type="NCBI Taxonomy" id="45954"/>
    <lineage>
        <taxon>Eukaryota</taxon>
        <taxon>Metazoa</taxon>
        <taxon>Spiralia</taxon>
        <taxon>Lophotrochozoa</taxon>
        <taxon>Mollusca</taxon>
        <taxon>Bivalvia</taxon>
        <taxon>Autobranchia</taxon>
        <taxon>Heteroconchia</taxon>
        <taxon>Euheterodonta</taxon>
        <taxon>Imparidentia</taxon>
        <taxon>Neoheterodontei</taxon>
        <taxon>Myida</taxon>
        <taxon>Dreissenoidea</taxon>
        <taxon>Dreissenidae</taxon>
        <taxon>Dreissena</taxon>
    </lineage>
</organism>